<dbReference type="AlphaFoldDB" id="A0A2N8KL46"/>
<evidence type="ECO:0000313" key="3">
    <source>
        <dbReference type="Proteomes" id="UP000235994"/>
    </source>
</evidence>
<keyword evidence="3" id="KW-1185">Reference proteome</keyword>
<dbReference type="EMBL" id="POQS01000002">
    <property type="protein sequence ID" value="PND34172.1"/>
    <property type="molecule type" value="Genomic_DNA"/>
</dbReference>
<protein>
    <submittedName>
        <fullName evidence="1">Uncharacterized protein</fullName>
    </submittedName>
</protein>
<accession>A0A2N8KL46</accession>
<comment type="caution">
    <text evidence="1">The sequence shown here is derived from an EMBL/GenBank/DDBJ whole genome shotgun (WGS) entry which is preliminary data.</text>
</comment>
<dbReference type="Proteomes" id="UP000235994">
    <property type="component" value="Unassembled WGS sequence"/>
</dbReference>
<proteinExistence type="predicted"/>
<evidence type="ECO:0000313" key="1">
    <source>
        <dbReference type="EMBL" id="PND34169.1"/>
    </source>
</evidence>
<sequence>MCGICGLLQGTAHWSRADVPPEQSRRERLLQAAQANRLLALFRLELRDLHGQSYLLSGPTGASVLLPDLGGLWAAAELLLGRRLDPLDMPWPQAVREADHGAG</sequence>
<organism evidence="1 3">
    <name type="scientific">Achromobacter pulmonis</name>
    <dbReference type="NCBI Taxonomy" id="1389932"/>
    <lineage>
        <taxon>Bacteria</taxon>
        <taxon>Pseudomonadati</taxon>
        <taxon>Pseudomonadota</taxon>
        <taxon>Betaproteobacteria</taxon>
        <taxon>Burkholderiales</taxon>
        <taxon>Alcaligenaceae</taxon>
        <taxon>Achromobacter</taxon>
    </lineage>
</organism>
<gene>
    <name evidence="1" type="ORF">C1I89_07975</name>
    <name evidence="2" type="ORF">C1I89_07990</name>
</gene>
<name>A0A2N8KL46_9BURK</name>
<dbReference type="EMBL" id="POQS01000002">
    <property type="protein sequence ID" value="PND34169.1"/>
    <property type="molecule type" value="Genomic_DNA"/>
</dbReference>
<dbReference type="RefSeq" id="WP_102772242.1">
    <property type="nucleotide sequence ID" value="NZ_POQS01000002.1"/>
</dbReference>
<reference evidence="1 3" key="1">
    <citation type="submission" date="2018-01" db="EMBL/GenBank/DDBJ databases">
        <title>The draft genome of an aniline degradation strain ANB-1.</title>
        <authorList>
            <person name="Zhang L."/>
            <person name="Jiang J."/>
        </authorList>
    </citation>
    <scope>NUCLEOTIDE SEQUENCE [LARGE SCALE GENOMIC DNA]</scope>
    <source>
        <strain evidence="1 3">ANB-1</strain>
    </source>
</reference>
<evidence type="ECO:0000313" key="2">
    <source>
        <dbReference type="EMBL" id="PND34172.1"/>
    </source>
</evidence>